<dbReference type="Pfam" id="PF04397">
    <property type="entry name" value="LytTR"/>
    <property type="match status" value="1"/>
</dbReference>
<name>A0A3B7N8M2_9BACT</name>
<dbReference type="PROSITE" id="PS50110">
    <property type="entry name" value="RESPONSE_REGULATORY"/>
    <property type="match status" value="1"/>
</dbReference>
<keyword evidence="4" id="KW-0238">DNA-binding</keyword>
<dbReference type="InterPro" id="IPR007492">
    <property type="entry name" value="LytTR_DNA-bd_dom"/>
</dbReference>
<dbReference type="KEGG" id="pseg:D3H65_31175"/>
<organism evidence="4 5">
    <name type="scientific">Paraflavitalea soli</name>
    <dbReference type="NCBI Taxonomy" id="2315862"/>
    <lineage>
        <taxon>Bacteria</taxon>
        <taxon>Pseudomonadati</taxon>
        <taxon>Bacteroidota</taxon>
        <taxon>Chitinophagia</taxon>
        <taxon>Chitinophagales</taxon>
        <taxon>Chitinophagaceae</taxon>
        <taxon>Paraflavitalea</taxon>
    </lineage>
</organism>
<dbReference type="GO" id="GO:0000156">
    <property type="term" value="F:phosphorelay response regulator activity"/>
    <property type="evidence" value="ECO:0007669"/>
    <property type="project" value="InterPro"/>
</dbReference>
<dbReference type="Proteomes" id="UP000263900">
    <property type="component" value="Chromosome"/>
</dbReference>
<dbReference type="PANTHER" id="PTHR37299">
    <property type="entry name" value="TRANSCRIPTIONAL REGULATOR-RELATED"/>
    <property type="match status" value="1"/>
</dbReference>
<dbReference type="SMART" id="SM00850">
    <property type="entry name" value="LytTR"/>
    <property type="match status" value="1"/>
</dbReference>
<dbReference type="AlphaFoldDB" id="A0A3B7N8M2"/>
<feature type="modified residue" description="4-aspartylphosphate" evidence="1">
    <location>
        <position position="66"/>
    </location>
</feature>
<dbReference type="PROSITE" id="PS50930">
    <property type="entry name" value="HTH_LYTTR"/>
    <property type="match status" value="1"/>
</dbReference>
<feature type="domain" description="Response regulatory" evidence="2">
    <location>
        <begin position="15"/>
        <end position="126"/>
    </location>
</feature>
<keyword evidence="1" id="KW-0597">Phosphoprotein</keyword>
<dbReference type="Pfam" id="PF00072">
    <property type="entry name" value="Response_reg"/>
    <property type="match status" value="1"/>
</dbReference>
<dbReference type="PANTHER" id="PTHR37299:SF1">
    <property type="entry name" value="STAGE 0 SPORULATION PROTEIN A HOMOLOG"/>
    <property type="match status" value="1"/>
</dbReference>
<evidence type="ECO:0000313" key="5">
    <source>
        <dbReference type="Proteomes" id="UP000263900"/>
    </source>
</evidence>
<evidence type="ECO:0000256" key="1">
    <source>
        <dbReference type="PROSITE-ProRule" id="PRU00169"/>
    </source>
</evidence>
<sequence length="245" mass="28218">MLYSHPQISCSMTINCLVIDDEPYAVNLLEEYISQVPYLQLLHKCYNALEALNYLKQVRPDLIFLDINMPHLSGMQLATLLPADQPFIFTTAYSEFAVDSYEKNAIDYLLKPITFERFLMAINKVAKLSTTPAGQPITTPGAQKLFLKTGKAIVQLEYDDVLLVEGLKDYVVFHTKEAKHVVYKRMKDLEETLPANFSRVHLSYIVNRDHIRRIEDNHVHIGTERIPVSEKYREVFLSRINKGLL</sequence>
<reference evidence="4 5" key="1">
    <citation type="submission" date="2018-09" db="EMBL/GenBank/DDBJ databases">
        <title>Genome sequencing of strain 6GH32-13.</title>
        <authorList>
            <person name="Weon H.-Y."/>
            <person name="Heo J."/>
            <person name="Kwon S.-W."/>
        </authorList>
    </citation>
    <scope>NUCLEOTIDE SEQUENCE [LARGE SCALE GENOMIC DNA]</scope>
    <source>
        <strain evidence="4 5">5GH32-13</strain>
    </source>
</reference>
<gene>
    <name evidence="4" type="ORF">D3H65_31175</name>
</gene>
<evidence type="ECO:0000259" key="2">
    <source>
        <dbReference type="PROSITE" id="PS50110"/>
    </source>
</evidence>
<dbReference type="Gene3D" id="2.40.50.1020">
    <property type="entry name" value="LytTr DNA-binding domain"/>
    <property type="match status" value="1"/>
</dbReference>
<dbReference type="InterPro" id="IPR046947">
    <property type="entry name" value="LytR-like"/>
</dbReference>
<evidence type="ECO:0000259" key="3">
    <source>
        <dbReference type="PROSITE" id="PS50930"/>
    </source>
</evidence>
<dbReference type="InterPro" id="IPR001789">
    <property type="entry name" value="Sig_transdc_resp-reg_receiver"/>
</dbReference>
<dbReference type="SMART" id="SM00448">
    <property type="entry name" value="REC"/>
    <property type="match status" value="1"/>
</dbReference>
<dbReference type="Gene3D" id="3.40.50.2300">
    <property type="match status" value="1"/>
</dbReference>
<proteinExistence type="predicted"/>
<dbReference type="EMBL" id="CP032157">
    <property type="protein sequence ID" value="AXY78191.1"/>
    <property type="molecule type" value="Genomic_DNA"/>
</dbReference>
<dbReference type="SUPFAM" id="SSF52172">
    <property type="entry name" value="CheY-like"/>
    <property type="match status" value="1"/>
</dbReference>
<protein>
    <submittedName>
        <fullName evidence="4">DNA-binding response regulator</fullName>
    </submittedName>
</protein>
<dbReference type="InterPro" id="IPR011006">
    <property type="entry name" value="CheY-like_superfamily"/>
</dbReference>
<accession>A0A3B7N8M2</accession>
<evidence type="ECO:0000313" key="4">
    <source>
        <dbReference type="EMBL" id="AXY78191.1"/>
    </source>
</evidence>
<feature type="domain" description="HTH LytTR-type" evidence="3">
    <location>
        <begin position="145"/>
        <end position="242"/>
    </location>
</feature>
<dbReference type="GO" id="GO:0003677">
    <property type="term" value="F:DNA binding"/>
    <property type="evidence" value="ECO:0007669"/>
    <property type="project" value="UniProtKB-KW"/>
</dbReference>
<dbReference type="OrthoDB" id="9787344at2"/>
<keyword evidence="5" id="KW-1185">Reference proteome</keyword>